<evidence type="ECO:0000313" key="4">
    <source>
        <dbReference type="Proteomes" id="UP000249619"/>
    </source>
</evidence>
<evidence type="ECO:0000256" key="2">
    <source>
        <dbReference type="SAM" id="SignalP"/>
    </source>
</evidence>
<protein>
    <submittedName>
        <fullName evidence="3">Carbohydrate-binding module family 50 protein</fullName>
    </submittedName>
</protein>
<proteinExistence type="predicted"/>
<reference evidence="4" key="1">
    <citation type="submission" date="2018-05" db="EMBL/GenBank/DDBJ databases">
        <title>Draft genome sequence of Stemphylium lycopersici strain CIDEFI 213.</title>
        <authorList>
            <person name="Medina R."/>
            <person name="Franco M.E.E."/>
            <person name="Lucentini C.G."/>
            <person name="Saparrat M.C.N."/>
            <person name="Balatti P.A."/>
        </authorList>
    </citation>
    <scope>NUCLEOTIDE SEQUENCE [LARGE SCALE GENOMIC DNA]</scope>
    <source>
        <strain evidence="4">CIDEFI 213</strain>
    </source>
</reference>
<feature type="compositionally biased region" description="Low complexity" evidence="1">
    <location>
        <begin position="94"/>
        <end position="116"/>
    </location>
</feature>
<feature type="chain" id="PRO_5016842386" evidence="2">
    <location>
        <begin position="18"/>
        <end position="181"/>
    </location>
</feature>
<comment type="caution">
    <text evidence="3">The sequence shown here is derived from an EMBL/GenBank/DDBJ whole genome shotgun (WGS) entry which is preliminary data.</text>
</comment>
<keyword evidence="4" id="KW-1185">Reference proteome</keyword>
<dbReference type="Proteomes" id="UP000249619">
    <property type="component" value="Unassembled WGS sequence"/>
</dbReference>
<organism evidence="3 4">
    <name type="scientific">Stemphylium lycopersici</name>
    <name type="common">Tomato gray leaf spot disease fungus</name>
    <name type="synonym">Thyrospora lycopersici</name>
    <dbReference type="NCBI Taxonomy" id="183478"/>
    <lineage>
        <taxon>Eukaryota</taxon>
        <taxon>Fungi</taxon>
        <taxon>Dikarya</taxon>
        <taxon>Ascomycota</taxon>
        <taxon>Pezizomycotina</taxon>
        <taxon>Dothideomycetes</taxon>
        <taxon>Pleosporomycetidae</taxon>
        <taxon>Pleosporales</taxon>
        <taxon>Pleosporineae</taxon>
        <taxon>Pleosporaceae</taxon>
        <taxon>Stemphylium</taxon>
    </lineage>
</organism>
<evidence type="ECO:0000313" key="3">
    <source>
        <dbReference type="EMBL" id="RAR00487.1"/>
    </source>
</evidence>
<dbReference type="AlphaFoldDB" id="A0A364MRI8"/>
<evidence type="ECO:0000256" key="1">
    <source>
        <dbReference type="SAM" id="MobiDB-lite"/>
    </source>
</evidence>
<feature type="signal peptide" evidence="2">
    <location>
        <begin position="1"/>
        <end position="17"/>
    </location>
</feature>
<keyword evidence="2" id="KW-0732">Signal</keyword>
<feature type="region of interest" description="Disordered" evidence="1">
    <location>
        <begin position="94"/>
        <end position="122"/>
    </location>
</feature>
<gene>
    <name evidence="3" type="ORF">DDE83_009102</name>
</gene>
<dbReference type="EMBL" id="QGDH01000370">
    <property type="protein sequence ID" value="RAR00487.1"/>
    <property type="molecule type" value="Genomic_DNA"/>
</dbReference>
<sequence length="181" mass="20344">MWFYIALGMLILGSALAFSSPEERIQRRAEILKNDRTISPQHNGPVAPDTASDCEDMVLRRDNQDADSKTYYNIAYAIIDPASHYDGIAKTVTNSRRTPTTRPATSTKPTTTGNGVSTPLSMQPGMVTNCNKFHFINQGRHRRINNYNNIYHDCNEAHDDYDGKQWHPDSAAYAARHGDKL</sequence>
<name>A0A364MRI8_STELY</name>
<accession>A0A364MRI8</accession>